<sequence length="379" mass="39061">MSTRFDVIVIGGGIAGCATAHYLARDGVSVALLEAGELNAFASGANAGSLHAQIPHDPFVHKGENWARAFTPAVQLFKASLDIWTGLEAELGADLEIGVGGGLLVGANDVEMRQIEAKARIERDAGLEIEMLDRAAIRERAPYLSTNAIGGAFCPSEGKANPLVVAPAFAAAARAHGAHIVSNAGEARVARTGDGYEAAAAGQLFAAPRLVIAAGIETGKLVESLGGSIEIQGFPIQANVTEPAEKFLPHLVYCAGEKLTMKQTRIGTVLIGGGWPAKLDARGRPVADPASLAANLAVAKSVVPAVGALQIVRTWAAIVNGTEDWLPILGELPGAPGAFINYVPWMGFTGGPAAALAIAKMVQGQRPDMGFDLAAFAPQ</sequence>
<evidence type="ECO:0000259" key="2">
    <source>
        <dbReference type="Pfam" id="PF01266"/>
    </source>
</evidence>
<dbReference type="EMBL" id="JBHRXV010000008">
    <property type="protein sequence ID" value="MFC3712810.1"/>
    <property type="molecule type" value="Genomic_DNA"/>
</dbReference>
<keyword evidence="1 3" id="KW-0560">Oxidoreductase</keyword>
<dbReference type="InterPro" id="IPR006076">
    <property type="entry name" value="FAD-dep_OxRdtase"/>
</dbReference>
<gene>
    <name evidence="3" type="ORF">ACFOMD_09530</name>
</gene>
<comment type="caution">
    <text evidence="3">The sequence shown here is derived from an EMBL/GenBank/DDBJ whole genome shotgun (WGS) entry which is preliminary data.</text>
</comment>
<accession>A0ABV7X9K2</accession>
<dbReference type="Pfam" id="PF01266">
    <property type="entry name" value="DAO"/>
    <property type="match status" value="1"/>
</dbReference>
<dbReference type="Proteomes" id="UP001595615">
    <property type="component" value="Unassembled WGS sequence"/>
</dbReference>
<dbReference type="PANTHER" id="PTHR13847:SF287">
    <property type="entry name" value="FAD-DEPENDENT OXIDOREDUCTASE DOMAIN-CONTAINING PROTEIN 1"/>
    <property type="match status" value="1"/>
</dbReference>
<dbReference type="InterPro" id="IPR036188">
    <property type="entry name" value="FAD/NAD-bd_sf"/>
</dbReference>
<dbReference type="GO" id="GO:0016491">
    <property type="term" value="F:oxidoreductase activity"/>
    <property type="evidence" value="ECO:0007669"/>
    <property type="project" value="UniProtKB-KW"/>
</dbReference>
<dbReference type="Gene3D" id="3.30.9.10">
    <property type="entry name" value="D-Amino Acid Oxidase, subunit A, domain 2"/>
    <property type="match status" value="1"/>
</dbReference>
<reference evidence="4" key="1">
    <citation type="journal article" date="2019" name="Int. J. Syst. Evol. Microbiol.">
        <title>The Global Catalogue of Microorganisms (GCM) 10K type strain sequencing project: providing services to taxonomists for standard genome sequencing and annotation.</title>
        <authorList>
            <consortium name="The Broad Institute Genomics Platform"/>
            <consortium name="The Broad Institute Genome Sequencing Center for Infectious Disease"/>
            <person name="Wu L."/>
            <person name="Ma J."/>
        </authorList>
    </citation>
    <scope>NUCLEOTIDE SEQUENCE [LARGE SCALE GENOMIC DNA]</scope>
    <source>
        <strain evidence="4">KCTC 42644</strain>
    </source>
</reference>
<evidence type="ECO:0000313" key="3">
    <source>
        <dbReference type="EMBL" id="MFC3712810.1"/>
    </source>
</evidence>
<protein>
    <submittedName>
        <fullName evidence="3">NAD(P)/FAD-dependent oxidoreductase</fullName>
        <ecNumber evidence="3">1.-.-.-</ecNumber>
    </submittedName>
</protein>
<dbReference type="SUPFAM" id="SSF51905">
    <property type="entry name" value="FAD/NAD(P)-binding domain"/>
    <property type="match status" value="1"/>
</dbReference>
<dbReference type="PANTHER" id="PTHR13847">
    <property type="entry name" value="SARCOSINE DEHYDROGENASE-RELATED"/>
    <property type="match status" value="1"/>
</dbReference>
<organism evidence="3 4">
    <name type="scientific">Sphingoaurantiacus capsulatus</name>
    <dbReference type="NCBI Taxonomy" id="1771310"/>
    <lineage>
        <taxon>Bacteria</taxon>
        <taxon>Pseudomonadati</taxon>
        <taxon>Pseudomonadota</taxon>
        <taxon>Alphaproteobacteria</taxon>
        <taxon>Sphingomonadales</taxon>
        <taxon>Sphingosinicellaceae</taxon>
        <taxon>Sphingoaurantiacus</taxon>
    </lineage>
</organism>
<evidence type="ECO:0000313" key="4">
    <source>
        <dbReference type="Proteomes" id="UP001595615"/>
    </source>
</evidence>
<proteinExistence type="predicted"/>
<dbReference type="PROSITE" id="PS51257">
    <property type="entry name" value="PROKAR_LIPOPROTEIN"/>
    <property type="match status" value="1"/>
</dbReference>
<dbReference type="Gene3D" id="3.50.50.60">
    <property type="entry name" value="FAD/NAD(P)-binding domain"/>
    <property type="match status" value="1"/>
</dbReference>
<evidence type="ECO:0000256" key="1">
    <source>
        <dbReference type="ARBA" id="ARBA00023002"/>
    </source>
</evidence>
<feature type="domain" description="FAD dependent oxidoreductase" evidence="2">
    <location>
        <begin position="6"/>
        <end position="360"/>
    </location>
</feature>
<dbReference type="EC" id="1.-.-.-" evidence="3"/>
<keyword evidence="4" id="KW-1185">Reference proteome</keyword>
<dbReference type="RefSeq" id="WP_380860425.1">
    <property type="nucleotide sequence ID" value="NZ_JBHRXV010000008.1"/>
</dbReference>
<name>A0ABV7X9K2_9SPHN</name>